<evidence type="ECO:0008006" key="3">
    <source>
        <dbReference type="Google" id="ProtNLM"/>
    </source>
</evidence>
<evidence type="ECO:0000313" key="2">
    <source>
        <dbReference type="Proteomes" id="UP000054526"/>
    </source>
</evidence>
<organism evidence="1 2">
    <name type="scientific">Cohnella kolymensis</name>
    <dbReference type="NCBI Taxonomy" id="1590652"/>
    <lineage>
        <taxon>Bacteria</taxon>
        <taxon>Bacillati</taxon>
        <taxon>Bacillota</taxon>
        <taxon>Bacilli</taxon>
        <taxon>Bacillales</taxon>
        <taxon>Paenibacillaceae</taxon>
        <taxon>Cohnella</taxon>
    </lineage>
</organism>
<evidence type="ECO:0000313" key="1">
    <source>
        <dbReference type="EMBL" id="KIL35850.1"/>
    </source>
</evidence>
<dbReference type="RefSeq" id="WP_041062536.1">
    <property type="nucleotide sequence ID" value="NZ_JXAL01000016.1"/>
</dbReference>
<comment type="caution">
    <text evidence="1">The sequence shown here is derived from an EMBL/GenBank/DDBJ whole genome shotgun (WGS) entry which is preliminary data.</text>
</comment>
<accession>A0ABR5A470</accession>
<gene>
    <name evidence="1" type="ORF">SD71_10670</name>
</gene>
<dbReference type="Proteomes" id="UP000054526">
    <property type="component" value="Unassembled WGS sequence"/>
</dbReference>
<dbReference type="EMBL" id="JXAL01000016">
    <property type="protein sequence ID" value="KIL35850.1"/>
    <property type="molecule type" value="Genomic_DNA"/>
</dbReference>
<keyword evidence="2" id="KW-1185">Reference proteome</keyword>
<proteinExistence type="predicted"/>
<reference evidence="1 2" key="1">
    <citation type="submission" date="2014-12" db="EMBL/GenBank/DDBJ databases">
        <title>Draft genome sequence of Cohnella kolymensis strain B-2846.</title>
        <authorList>
            <person name="Karlyshev A.V."/>
            <person name="Kudryashova E.B."/>
        </authorList>
    </citation>
    <scope>NUCLEOTIDE SEQUENCE [LARGE SCALE GENOMIC DNA]</scope>
    <source>
        <strain evidence="1 2">VKM B-2846</strain>
    </source>
</reference>
<name>A0ABR5A470_9BACL</name>
<protein>
    <recommendedName>
        <fullName evidence="3">Phage protein</fullName>
    </recommendedName>
</protein>
<sequence length="89" mass="10522">MYDDFTDKELIEFYRQQSSHWHTEFLKTNKGGTAMKEAIERIIIEMELIAKRQFDEYNKQRWDPASSYHFGYAEGIDAVIDKLKAAIAQ</sequence>